<feature type="chain" id="PRO_5012641899" description="WAP domain-containing protein" evidence="1">
    <location>
        <begin position="16"/>
        <end position="174"/>
    </location>
</feature>
<comment type="caution">
    <text evidence="2">The sequence shown here is derived from an EMBL/GenBank/DDBJ whole genome shotgun (WGS) entry which is preliminary data.</text>
</comment>
<dbReference type="OrthoDB" id="10396626at2759"/>
<sequence>MQFLIFALAVGLAAAQTTTPMRGEMSSRKMSFAMKVLTMDPKDMHTCRTDTDCITFPTTPKCSKLFKLCQPTDVPMIQELEGDCTSDAMCTKPMRRCSNGKCAFSGPKACMTKTDCVQGVTGVKFDCMELPKTAPGMRCYLKCTQDSMCQNNMPEEFKTKIGCCGGFCQKKTAC</sequence>
<protein>
    <recommendedName>
        <fullName evidence="4">WAP domain-containing protein</fullName>
    </recommendedName>
</protein>
<proteinExistence type="predicted"/>
<dbReference type="Proteomes" id="UP000192578">
    <property type="component" value="Unassembled WGS sequence"/>
</dbReference>
<evidence type="ECO:0000256" key="1">
    <source>
        <dbReference type="SAM" id="SignalP"/>
    </source>
</evidence>
<keyword evidence="3" id="KW-1185">Reference proteome</keyword>
<keyword evidence="1" id="KW-0732">Signal</keyword>
<evidence type="ECO:0000313" key="3">
    <source>
        <dbReference type="Proteomes" id="UP000192578"/>
    </source>
</evidence>
<name>A0A1W0WRR9_HYPEX</name>
<feature type="signal peptide" evidence="1">
    <location>
        <begin position="1"/>
        <end position="15"/>
    </location>
</feature>
<gene>
    <name evidence="2" type="ORF">BV898_08037</name>
</gene>
<evidence type="ECO:0000313" key="2">
    <source>
        <dbReference type="EMBL" id="OQV17908.1"/>
    </source>
</evidence>
<dbReference type="AlphaFoldDB" id="A0A1W0WRR9"/>
<reference evidence="3" key="1">
    <citation type="submission" date="2017-01" db="EMBL/GenBank/DDBJ databases">
        <title>Comparative genomics of anhydrobiosis in the tardigrade Hypsibius dujardini.</title>
        <authorList>
            <person name="Yoshida Y."/>
            <person name="Koutsovoulos G."/>
            <person name="Laetsch D."/>
            <person name="Stevens L."/>
            <person name="Kumar S."/>
            <person name="Horikawa D."/>
            <person name="Ishino K."/>
            <person name="Komine S."/>
            <person name="Tomita M."/>
            <person name="Blaxter M."/>
            <person name="Arakawa K."/>
        </authorList>
    </citation>
    <scope>NUCLEOTIDE SEQUENCE [LARGE SCALE GENOMIC DNA]</scope>
    <source>
        <strain evidence="3">Z151</strain>
    </source>
</reference>
<evidence type="ECO:0008006" key="4">
    <source>
        <dbReference type="Google" id="ProtNLM"/>
    </source>
</evidence>
<accession>A0A1W0WRR9</accession>
<organism evidence="2 3">
    <name type="scientific">Hypsibius exemplaris</name>
    <name type="common">Freshwater tardigrade</name>
    <dbReference type="NCBI Taxonomy" id="2072580"/>
    <lineage>
        <taxon>Eukaryota</taxon>
        <taxon>Metazoa</taxon>
        <taxon>Ecdysozoa</taxon>
        <taxon>Tardigrada</taxon>
        <taxon>Eutardigrada</taxon>
        <taxon>Parachela</taxon>
        <taxon>Hypsibioidea</taxon>
        <taxon>Hypsibiidae</taxon>
        <taxon>Hypsibius</taxon>
    </lineage>
</organism>
<dbReference type="EMBL" id="MTYJ01000055">
    <property type="protein sequence ID" value="OQV17908.1"/>
    <property type="molecule type" value="Genomic_DNA"/>
</dbReference>